<reference evidence="2" key="1">
    <citation type="submission" date="2021-12" db="EMBL/GenBank/DDBJ databases">
        <title>Black yeast isolated from Biological Soil Crust.</title>
        <authorList>
            <person name="Kurbessoian T."/>
        </authorList>
    </citation>
    <scope>NUCLEOTIDE SEQUENCE</scope>
    <source>
        <strain evidence="2">CCFEE 5208</strain>
    </source>
</reference>
<accession>A0AAN6F693</accession>
<feature type="region of interest" description="Disordered" evidence="1">
    <location>
        <begin position="1"/>
        <end position="28"/>
    </location>
</feature>
<comment type="caution">
    <text evidence="2">The sequence shown here is derived from an EMBL/GenBank/DDBJ whole genome shotgun (WGS) entry which is preliminary data.</text>
</comment>
<evidence type="ECO:0000313" key="3">
    <source>
        <dbReference type="Proteomes" id="UP001168146"/>
    </source>
</evidence>
<feature type="region of interest" description="Disordered" evidence="1">
    <location>
        <begin position="42"/>
        <end position="63"/>
    </location>
</feature>
<organism evidence="2 3">
    <name type="scientific">Friedmanniomyces endolithicus</name>
    <dbReference type="NCBI Taxonomy" id="329885"/>
    <lineage>
        <taxon>Eukaryota</taxon>
        <taxon>Fungi</taxon>
        <taxon>Dikarya</taxon>
        <taxon>Ascomycota</taxon>
        <taxon>Pezizomycotina</taxon>
        <taxon>Dothideomycetes</taxon>
        <taxon>Dothideomycetidae</taxon>
        <taxon>Mycosphaerellales</taxon>
        <taxon>Teratosphaeriaceae</taxon>
        <taxon>Friedmanniomyces</taxon>
    </lineage>
</organism>
<evidence type="ECO:0000256" key="1">
    <source>
        <dbReference type="SAM" id="MobiDB-lite"/>
    </source>
</evidence>
<dbReference type="PANTHER" id="PTHR42070:SF1">
    <property type="entry name" value="FILAMENT ASSOCIATED PROTEIN, PUTATIVE (AFU_ORTHOLOGUE AFUA_8G06630)-RELATED"/>
    <property type="match status" value="1"/>
</dbReference>
<dbReference type="GO" id="GO:0003700">
    <property type="term" value="F:DNA-binding transcription factor activity"/>
    <property type="evidence" value="ECO:0007669"/>
    <property type="project" value="InterPro"/>
</dbReference>
<dbReference type="PANTHER" id="PTHR42070">
    <property type="entry name" value="FILAMENT ASSOCIATED PROTEIN, PUTATIVE (AFU_ORTHOLOGUE AFUA_8G06630)-RELATED"/>
    <property type="match status" value="1"/>
</dbReference>
<evidence type="ECO:0000313" key="2">
    <source>
        <dbReference type="EMBL" id="KAK0304454.1"/>
    </source>
</evidence>
<gene>
    <name evidence="2" type="ORF">LTR82_017203</name>
</gene>
<protein>
    <recommendedName>
        <fullName evidence="4">BZIP domain-containing protein</fullName>
    </recommendedName>
</protein>
<feature type="compositionally biased region" description="Basic and acidic residues" evidence="1">
    <location>
        <begin position="1"/>
        <end position="12"/>
    </location>
</feature>
<feature type="compositionally biased region" description="Basic residues" evidence="1">
    <location>
        <begin position="13"/>
        <end position="27"/>
    </location>
</feature>
<proteinExistence type="predicted"/>
<dbReference type="AlphaFoldDB" id="A0AAN6F693"/>
<dbReference type="Proteomes" id="UP001168146">
    <property type="component" value="Unassembled WGS sequence"/>
</dbReference>
<dbReference type="SUPFAM" id="SSF57959">
    <property type="entry name" value="Leucine zipper domain"/>
    <property type="match status" value="1"/>
</dbReference>
<dbReference type="InterPro" id="IPR046347">
    <property type="entry name" value="bZIP_sf"/>
</dbReference>
<dbReference type="EMBL" id="JASUXU010000129">
    <property type="protein sequence ID" value="KAK0304454.1"/>
    <property type="molecule type" value="Genomic_DNA"/>
</dbReference>
<dbReference type="CDD" id="cd14686">
    <property type="entry name" value="bZIP"/>
    <property type="match status" value="1"/>
</dbReference>
<evidence type="ECO:0008006" key="4">
    <source>
        <dbReference type="Google" id="ProtNLM"/>
    </source>
</evidence>
<name>A0AAN6F693_9PEZI</name>
<sequence length="332" mass="35866">MSTPNSKEEQLARVRRNQQRSRARKQAHVVELETQVQDLQSRLGQCTPCPPSSASPSTGELERYQRENAARRDLLCGLGFGEETQQRYIDSAARRNAVQVALSIAGLDDEQKVHSAAQQAATQPPGIKGASVVTPESVSGINRVALNTPILPTDDTSINADFNINEWMLSLNGTGGPSFLLDREADDPSWLAMSTIPLSADSTDTDQARNTPLASYAPGLSVHPDARVRPTRALACPTAQLSPSTVTESSLDRCFLETAMNFRPGKTSTACSVAITMVLQHNRKGLSLAELNDRMKSGFVAAKDPSTECKVWNTTLSQVLADISTVEQDDSS</sequence>